<evidence type="ECO:0000259" key="2">
    <source>
        <dbReference type="Pfam" id="PF12697"/>
    </source>
</evidence>
<evidence type="ECO:0000313" key="3">
    <source>
        <dbReference type="EMBL" id="PQA88233.1"/>
    </source>
</evidence>
<dbReference type="AlphaFoldDB" id="A0A2S7K6V0"/>
<gene>
    <name evidence="3" type="ORF">CW354_07975</name>
</gene>
<reference evidence="3 4" key="1">
    <citation type="submission" date="2017-12" db="EMBL/GenBank/DDBJ databases">
        <authorList>
            <person name="Hurst M.R.H."/>
        </authorList>
    </citation>
    <scope>NUCLEOTIDE SEQUENCE [LARGE SCALE GENOMIC DNA]</scope>
    <source>
        <strain evidence="3 4">SY-3-19</strain>
    </source>
</reference>
<protein>
    <submittedName>
        <fullName evidence="3">Alpha/beta hydrolase</fullName>
    </submittedName>
</protein>
<dbReference type="Proteomes" id="UP000239504">
    <property type="component" value="Unassembled WGS sequence"/>
</dbReference>
<dbReference type="GO" id="GO:0052689">
    <property type="term" value="F:carboxylic ester hydrolase activity"/>
    <property type="evidence" value="ECO:0007669"/>
    <property type="project" value="TreeGrafter"/>
</dbReference>
<sequence length="433" mass="47194">MQHNYHSLRSAMALSLALWIGACAAFPPGHRRCAPGVYEGGGDRVVLYERENDAGAAETKYIFTDGRRGVLGDVSAILTCANGLVSASDQTKFAKTVLRETDTTFSSNELALAGRLIEPVSADGARKPPLAVFVHGSESTPTISYSPYPYLFAAQGVSVFVYDKRGTGQSEGDYNQDFQALAADASAAAQEAQRLAEGRYSRFGYFGGSQGGWVAPLAARKIGADFLVVGFGLVVSPLEENAEQVFDEMRRAGYGEAEIELAREVTDATGEIVASHFSNGFDELKRVKNKYGNKSWFSQIEGEFTGAVLRADDEGLRSGKIEGFDDAQVPWRHDPLAVLRSLSMPQLWILAGEDRAAPGKVTYERLSMLQEEGLPVTIAVYPHTDHGIVEFTQNDDGSRTYTRFAKGYFRLAADMMKDVFNPPYGRGEISHPH</sequence>
<dbReference type="SUPFAM" id="SSF53474">
    <property type="entry name" value="alpha/beta-Hydrolases"/>
    <property type="match status" value="1"/>
</dbReference>
<dbReference type="PANTHER" id="PTHR43265:SF1">
    <property type="entry name" value="ESTERASE ESTD"/>
    <property type="match status" value="1"/>
</dbReference>
<name>A0A2S7K6V0_9PROT</name>
<feature type="chain" id="PRO_5015777543" evidence="1">
    <location>
        <begin position="25"/>
        <end position="433"/>
    </location>
</feature>
<dbReference type="Gene3D" id="3.40.50.1820">
    <property type="entry name" value="alpha/beta hydrolase"/>
    <property type="match status" value="1"/>
</dbReference>
<organism evidence="3 4">
    <name type="scientific">Hyphococcus luteus</name>
    <dbReference type="NCBI Taxonomy" id="2058213"/>
    <lineage>
        <taxon>Bacteria</taxon>
        <taxon>Pseudomonadati</taxon>
        <taxon>Pseudomonadota</taxon>
        <taxon>Alphaproteobacteria</taxon>
        <taxon>Parvularculales</taxon>
        <taxon>Parvularculaceae</taxon>
        <taxon>Hyphococcus</taxon>
    </lineage>
</organism>
<feature type="domain" description="AB hydrolase-1" evidence="2">
    <location>
        <begin position="132"/>
        <end position="388"/>
    </location>
</feature>
<feature type="signal peptide" evidence="1">
    <location>
        <begin position="1"/>
        <end position="24"/>
    </location>
</feature>
<evidence type="ECO:0000313" key="4">
    <source>
        <dbReference type="Proteomes" id="UP000239504"/>
    </source>
</evidence>
<accession>A0A2S7K6V0</accession>
<dbReference type="InterPro" id="IPR000073">
    <property type="entry name" value="AB_hydrolase_1"/>
</dbReference>
<dbReference type="PANTHER" id="PTHR43265">
    <property type="entry name" value="ESTERASE ESTD"/>
    <property type="match status" value="1"/>
</dbReference>
<evidence type="ECO:0000256" key="1">
    <source>
        <dbReference type="SAM" id="SignalP"/>
    </source>
</evidence>
<dbReference type="EMBL" id="PJCH01000005">
    <property type="protein sequence ID" value="PQA88233.1"/>
    <property type="molecule type" value="Genomic_DNA"/>
</dbReference>
<dbReference type="Pfam" id="PF12697">
    <property type="entry name" value="Abhydrolase_6"/>
    <property type="match status" value="1"/>
</dbReference>
<comment type="caution">
    <text evidence="3">The sequence shown here is derived from an EMBL/GenBank/DDBJ whole genome shotgun (WGS) entry which is preliminary data.</text>
</comment>
<dbReference type="InterPro" id="IPR029058">
    <property type="entry name" value="AB_hydrolase_fold"/>
</dbReference>
<proteinExistence type="predicted"/>
<keyword evidence="4" id="KW-1185">Reference proteome</keyword>
<dbReference type="InterPro" id="IPR053145">
    <property type="entry name" value="AB_hydrolase_Est10"/>
</dbReference>
<keyword evidence="1" id="KW-0732">Signal</keyword>
<keyword evidence="3" id="KW-0378">Hydrolase</keyword>